<dbReference type="RefSeq" id="WP_249101959.1">
    <property type="nucleotide sequence ID" value="NZ_JAMAST010000013.1"/>
</dbReference>
<dbReference type="EMBL" id="JAMAST010000013">
    <property type="protein sequence ID" value="MCL1632327.1"/>
    <property type="molecule type" value="Genomic_DNA"/>
</dbReference>
<gene>
    <name evidence="2" type="ORF">M3N64_10290</name>
</gene>
<name>A0ABT0MBS0_9BACL</name>
<comment type="caution">
    <text evidence="2">The sequence shown here is derived from an EMBL/GenBank/DDBJ whole genome shotgun (WGS) entry which is preliminary data.</text>
</comment>
<dbReference type="Pfam" id="PF05145">
    <property type="entry name" value="AbrB"/>
    <property type="match status" value="1"/>
</dbReference>
<dbReference type="PIRSF" id="PIRSF038991">
    <property type="entry name" value="Protein_AbrB"/>
    <property type="match status" value="1"/>
</dbReference>
<keyword evidence="1" id="KW-1133">Transmembrane helix</keyword>
<feature type="transmembrane region" description="Helical" evidence="1">
    <location>
        <begin position="193"/>
        <end position="211"/>
    </location>
</feature>
<feature type="transmembrane region" description="Helical" evidence="1">
    <location>
        <begin position="7"/>
        <end position="24"/>
    </location>
</feature>
<evidence type="ECO:0000256" key="1">
    <source>
        <dbReference type="SAM" id="Phobius"/>
    </source>
</evidence>
<proteinExistence type="predicted"/>
<feature type="transmembrane region" description="Helical" evidence="1">
    <location>
        <begin position="61"/>
        <end position="84"/>
    </location>
</feature>
<reference evidence="2 3" key="1">
    <citation type="submission" date="2022-05" db="EMBL/GenBank/DDBJ databases">
        <title>Sporolactobacillus sp nov CPB3-1, isolated from tree bark (Mangifera indica L.).</title>
        <authorList>
            <person name="Phuengjayaem S."/>
            <person name="Tanasupawat S."/>
        </authorList>
    </citation>
    <scope>NUCLEOTIDE SEQUENCE [LARGE SCALE GENOMIC DNA]</scope>
    <source>
        <strain evidence="2 3">CPB3-1</strain>
    </source>
</reference>
<dbReference type="Proteomes" id="UP001203004">
    <property type="component" value="Unassembled WGS sequence"/>
</dbReference>
<feature type="transmembrane region" description="Helical" evidence="1">
    <location>
        <begin position="218"/>
        <end position="238"/>
    </location>
</feature>
<feature type="transmembrane region" description="Helical" evidence="1">
    <location>
        <begin position="90"/>
        <end position="112"/>
    </location>
</feature>
<feature type="transmembrane region" description="Helical" evidence="1">
    <location>
        <begin position="336"/>
        <end position="356"/>
    </location>
</feature>
<sequence>MKLFMKNVLFLLICSIGGLILTMAGLSIGWMIGTLITAGAFSLIRPRLLRKIQDERGLGSYWLKIGQLILGVQIGHQVHLSLFAVFHRGWLPISTMILMSIILALLSGFVLFRFSQTSLITSLYGTTPGGLSSMIGIAAESGANMAVVSMIQTLRVILVESTIPFTVSLLAVHVHESASDSAVAPVSALRPEAAFGLAFLLLLACLGALAGSRLHMPAPWLLGALISVAAAQTLFEYITARDFPVWQPPALIIAAQIMLGACVGARLYPGMFRGITRAFLVGLAGSVGLTAAMFLGALLVSALTTVDPVTCVLAFAPGGIDVMAITSEVLHADSTFVVAVQVLRVLVICMLLPPFFNQIQRKREQQNQKKITSG</sequence>
<dbReference type="InterPro" id="IPR007820">
    <property type="entry name" value="AbrB_fam"/>
</dbReference>
<dbReference type="PANTHER" id="PTHR38457:SF1">
    <property type="entry name" value="REGULATOR ABRB-RELATED"/>
    <property type="match status" value="1"/>
</dbReference>
<keyword evidence="1" id="KW-0472">Membrane</keyword>
<protein>
    <submittedName>
        <fullName evidence="2">AbrB family transcriptional regulator</fullName>
    </submittedName>
</protein>
<evidence type="ECO:0000313" key="2">
    <source>
        <dbReference type="EMBL" id="MCL1632327.1"/>
    </source>
</evidence>
<keyword evidence="1" id="KW-0812">Transmembrane</keyword>
<dbReference type="InterPro" id="IPR017516">
    <property type="entry name" value="AbrB_dup"/>
</dbReference>
<feature type="transmembrane region" description="Helical" evidence="1">
    <location>
        <begin position="154"/>
        <end position="173"/>
    </location>
</feature>
<feature type="transmembrane region" description="Helical" evidence="1">
    <location>
        <begin position="280"/>
        <end position="303"/>
    </location>
</feature>
<organism evidence="2 3">
    <name type="scientific">Sporolactobacillus mangiferae</name>
    <dbReference type="NCBI Taxonomy" id="2940498"/>
    <lineage>
        <taxon>Bacteria</taxon>
        <taxon>Bacillati</taxon>
        <taxon>Bacillota</taxon>
        <taxon>Bacilli</taxon>
        <taxon>Bacillales</taxon>
        <taxon>Sporolactobacillaceae</taxon>
        <taxon>Sporolactobacillus</taxon>
    </lineage>
</organism>
<feature type="transmembrane region" description="Helical" evidence="1">
    <location>
        <begin position="250"/>
        <end position="268"/>
    </location>
</feature>
<evidence type="ECO:0000313" key="3">
    <source>
        <dbReference type="Proteomes" id="UP001203004"/>
    </source>
</evidence>
<accession>A0ABT0MBS0</accession>
<dbReference type="PANTHER" id="PTHR38457">
    <property type="entry name" value="REGULATOR ABRB-RELATED"/>
    <property type="match status" value="1"/>
</dbReference>
<feature type="transmembrane region" description="Helical" evidence="1">
    <location>
        <begin position="30"/>
        <end position="49"/>
    </location>
</feature>
<keyword evidence="3" id="KW-1185">Reference proteome</keyword>
<dbReference type="NCBIfam" id="TIGR03082">
    <property type="entry name" value="Gneg_AbrB_dup"/>
    <property type="match status" value="2"/>
</dbReference>